<reference evidence="12 13" key="1">
    <citation type="journal article" date="2018" name="G3 (Bethesda)">
        <title>A High-Quality Reference Genome for the Invasive Mosquitofish Gambusia affinis Using a Chicago Library.</title>
        <authorList>
            <person name="Hoffberg S.L."/>
            <person name="Troendle N.J."/>
            <person name="Glenn T.C."/>
            <person name="Mahmud O."/>
            <person name="Louha S."/>
            <person name="Chalopin D."/>
            <person name="Bennetzen J.L."/>
            <person name="Mauricio R."/>
        </authorList>
    </citation>
    <scope>NUCLEOTIDE SEQUENCE [LARGE SCALE GENOMIC DNA]</scope>
    <source>
        <strain evidence="12">NE01/NJP1002.9</strain>
        <tissue evidence="12">Muscle</tissue>
    </source>
</reference>
<dbReference type="FunFam" id="3.40.50.2000:FF:000066">
    <property type="entry name" value="UDP-glucuronosyltransferase 1-1"/>
    <property type="match status" value="1"/>
</dbReference>
<sequence>MKKEGRRMRKAYFWVLFLLSMAVEGTGAAGKVKDSAETPKLVKTSKVKESDTIPEKRSSSSGFLGNLLVVPMDGSHWVGIKAIAQEMGRRGHRVTVVIPELSVRMGPGKYYDTITHPVPYGRDYMDFVLTSHKDVLEKSAQPLMEKIKKRFSQMQKIMSFIHTTAESLLFNSSLISHLAQQNFDAVLTDPMIPTGLIIAHKLGIPSINLLRGVPCSLDMKATGCPSPPSFVPRFFTGFTDRMNFKERVINSLVALLEPLLCRLMYWHFDQIAYDFLEEKVSVAELFAESAIWLLRIDFTLEFPRPLMPNVVLVGGINCKVRNPLPEDLVSWLSGEHGFVVFTLGTMISELPDYITSTFLDAFSQIPQKVIWRYTGKVPDRIPDNVKMMKWVPQNDLLGTHPGVRAFITHAGSHGIFEGLCHAVPMVMVPLGAEQPDNAQKIANRGAGVVLDITALTTETLLQGLNQVINDTRYKENIGKLSALHNDRPIDPLDLSVFWTEFVMQHKGAKHLRPAFHDLYWFQYHSLDVIAVLTTVLLVFVALTFKCVKLCLRKLSRKRKQ</sequence>
<dbReference type="SUPFAM" id="SSF53756">
    <property type="entry name" value="UDP-Glycosyltransferase/glycogen phosphorylase"/>
    <property type="match status" value="1"/>
</dbReference>
<keyword evidence="5" id="KW-0808">Transferase</keyword>
<evidence type="ECO:0000256" key="11">
    <source>
        <dbReference type="SAM" id="SignalP"/>
    </source>
</evidence>
<keyword evidence="6 10" id="KW-0812">Transmembrane</keyword>
<keyword evidence="4" id="KW-0328">Glycosyltransferase</keyword>
<evidence type="ECO:0000256" key="9">
    <source>
        <dbReference type="ARBA" id="ARBA00023180"/>
    </source>
</evidence>
<feature type="chain" id="PRO_5016299308" description="glucuronosyltransferase" evidence="11">
    <location>
        <begin position="29"/>
        <end position="560"/>
    </location>
</feature>
<evidence type="ECO:0000256" key="10">
    <source>
        <dbReference type="SAM" id="Phobius"/>
    </source>
</evidence>
<dbReference type="InterPro" id="IPR002213">
    <property type="entry name" value="UDP_glucos_trans"/>
</dbReference>
<name>A0A315V1P7_GAMAF</name>
<dbReference type="PANTHER" id="PTHR48043:SF161">
    <property type="entry name" value="UDP GLUCURONOSYLTRANSFERASE FAMILY 1 MEMBER A1"/>
    <property type="match status" value="1"/>
</dbReference>
<evidence type="ECO:0000313" key="13">
    <source>
        <dbReference type="Proteomes" id="UP000250572"/>
    </source>
</evidence>
<keyword evidence="9" id="KW-0325">Glycoprotein</keyword>
<feature type="transmembrane region" description="Helical" evidence="10">
    <location>
        <begin position="528"/>
        <end position="551"/>
    </location>
</feature>
<evidence type="ECO:0000256" key="4">
    <source>
        <dbReference type="ARBA" id="ARBA00022676"/>
    </source>
</evidence>
<dbReference type="EMBL" id="NHOQ01002364">
    <property type="protein sequence ID" value="PWA17433.1"/>
    <property type="molecule type" value="Genomic_DNA"/>
</dbReference>
<accession>A0A315V1P7</accession>
<feature type="signal peptide" evidence="11">
    <location>
        <begin position="1"/>
        <end position="28"/>
    </location>
</feature>
<dbReference type="PANTHER" id="PTHR48043">
    <property type="entry name" value="EG:EG0003.4 PROTEIN-RELATED"/>
    <property type="match status" value="1"/>
</dbReference>
<dbReference type="Gene3D" id="3.40.50.2000">
    <property type="entry name" value="Glycogen Phosphorylase B"/>
    <property type="match status" value="2"/>
</dbReference>
<organism evidence="12 13">
    <name type="scientific">Gambusia affinis</name>
    <name type="common">Western mosquitofish</name>
    <name type="synonym">Heterandria affinis</name>
    <dbReference type="NCBI Taxonomy" id="33528"/>
    <lineage>
        <taxon>Eukaryota</taxon>
        <taxon>Metazoa</taxon>
        <taxon>Chordata</taxon>
        <taxon>Craniata</taxon>
        <taxon>Vertebrata</taxon>
        <taxon>Euteleostomi</taxon>
        <taxon>Actinopterygii</taxon>
        <taxon>Neopterygii</taxon>
        <taxon>Teleostei</taxon>
        <taxon>Neoteleostei</taxon>
        <taxon>Acanthomorphata</taxon>
        <taxon>Ovalentaria</taxon>
        <taxon>Atherinomorphae</taxon>
        <taxon>Cyprinodontiformes</taxon>
        <taxon>Poeciliidae</taxon>
        <taxon>Poeciliinae</taxon>
        <taxon>Gambusia</taxon>
    </lineage>
</organism>
<dbReference type="CDD" id="cd03784">
    <property type="entry name" value="GT1_Gtf-like"/>
    <property type="match status" value="1"/>
</dbReference>
<keyword evidence="8 10" id="KW-1133">Transmembrane helix</keyword>
<dbReference type="EC" id="2.4.1.17" evidence="3"/>
<dbReference type="InterPro" id="IPR050271">
    <property type="entry name" value="UDP-glycosyltransferase"/>
</dbReference>
<evidence type="ECO:0000256" key="6">
    <source>
        <dbReference type="ARBA" id="ARBA00022692"/>
    </source>
</evidence>
<dbReference type="FunFam" id="3.40.50.2000:FF:000021">
    <property type="entry name" value="UDP-glucuronosyltransferase"/>
    <property type="match status" value="1"/>
</dbReference>
<feature type="non-terminal residue" evidence="12">
    <location>
        <position position="560"/>
    </location>
</feature>
<evidence type="ECO:0000256" key="7">
    <source>
        <dbReference type="ARBA" id="ARBA00022729"/>
    </source>
</evidence>
<evidence type="ECO:0000256" key="8">
    <source>
        <dbReference type="ARBA" id="ARBA00022989"/>
    </source>
</evidence>
<keyword evidence="10" id="KW-0472">Membrane</keyword>
<comment type="subcellular location">
    <subcellularLocation>
        <location evidence="1">Membrane</location>
        <topology evidence="1">Single-pass membrane protein</topology>
    </subcellularLocation>
</comment>
<dbReference type="Proteomes" id="UP000250572">
    <property type="component" value="Unassembled WGS sequence"/>
</dbReference>
<dbReference type="GO" id="GO:0016020">
    <property type="term" value="C:membrane"/>
    <property type="evidence" value="ECO:0007669"/>
    <property type="project" value="UniProtKB-SubCell"/>
</dbReference>
<proteinExistence type="inferred from homology"/>
<gene>
    <name evidence="12" type="ORF">CCH79_00011438</name>
</gene>
<evidence type="ECO:0000313" key="12">
    <source>
        <dbReference type="EMBL" id="PWA17433.1"/>
    </source>
</evidence>
<evidence type="ECO:0000256" key="5">
    <source>
        <dbReference type="ARBA" id="ARBA00022679"/>
    </source>
</evidence>
<comment type="similarity">
    <text evidence="2">Belongs to the UDP-glycosyltransferase family.</text>
</comment>
<keyword evidence="13" id="KW-1185">Reference proteome</keyword>
<evidence type="ECO:0000256" key="1">
    <source>
        <dbReference type="ARBA" id="ARBA00004167"/>
    </source>
</evidence>
<dbReference type="STRING" id="33528.ENSGAFP00000022566"/>
<protein>
    <recommendedName>
        <fullName evidence="3">glucuronosyltransferase</fullName>
        <ecNumber evidence="3">2.4.1.17</ecNumber>
    </recommendedName>
</protein>
<evidence type="ECO:0000256" key="3">
    <source>
        <dbReference type="ARBA" id="ARBA00012544"/>
    </source>
</evidence>
<dbReference type="GO" id="GO:0015020">
    <property type="term" value="F:glucuronosyltransferase activity"/>
    <property type="evidence" value="ECO:0007669"/>
    <property type="project" value="UniProtKB-EC"/>
</dbReference>
<dbReference type="Pfam" id="PF00201">
    <property type="entry name" value="UDPGT"/>
    <property type="match status" value="1"/>
</dbReference>
<dbReference type="AlphaFoldDB" id="A0A315V1P7"/>
<keyword evidence="7 11" id="KW-0732">Signal</keyword>
<comment type="caution">
    <text evidence="12">The sequence shown here is derived from an EMBL/GenBank/DDBJ whole genome shotgun (WGS) entry which is preliminary data.</text>
</comment>
<evidence type="ECO:0000256" key="2">
    <source>
        <dbReference type="ARBA" id="ARBA00009995"/>
    </source>
</evidence>